<name>A0A433Y3Y0_9BACL</name>
<organism evidence="3 4">
    <name type="scientific">Paenibacillus anaericanus</name>
    <dbReference type="NCBI Taxonomy" id="170367"/>
    <lineage>
        <taxon>Bacteria</taxon>
        <taxon>Bacillati</taxon>
        <taxon>Bacillota</taxon>
        <taxon>Bacilli</taxon>
        <taxon>Bacillales</taxon>
        <taxon>Paenibacillaceae</taxon>
        <taxon>Paenibacillus</taxon>
    </lineage>
</organism>
<evidence type="ECO:0000313" key="4">
    <source>
        <dbReference type="Proteomes" id="UP000279446"/>
    </source>
</evidence>
<dbReference type="InterPro" id="IPR029044">
    <property type="entry name" value="Nucleotide-diphossugar_trans"/>
</dbReference>
<dbReference type="SUPFAM" id="SSF53448">
    <property type="entry name" value="Nucleotide-diphospho-sugar transferases"/>
    <property type="match status" value="1"/>
</dbReference>
<keyword evidence="3" id="KW-0808">Transferase</keyword>
<dbReference type="CDD" id="cd04196">
    <property type="entry name" value="GT_2_like_d"/>
    <property type="match status" value="1"/>
</dbReference>
<dbReference type="OrthoDB" id="9802649at2"/>
<evidence type="ECO:0000313" key="3">
    <source>
        <dbReference type="EMBL" id="RUT42893.1"/>
    </source>
</evidence>
<evidence type="ECO:0000259" key="2">
    <source>
        <dbReference type="Pfam" id="PF00535"/>
    </source>
</evidence>
<accession>A0A433Y3Y0</accession>
<evidence type="ECO:0000256" key="1">
    <source>
        <dbReference type="ARBA" id="ARBA00006739"/>
    </source>
</evidence>
<gene>
    <name evidence="3" type="ORF">EJP82_21905</name>
</gene>
<dbReference type="AlphaFoldDB" id="A0A433Y3Y0"/>
<protein>
    <submittedName>
        <fullName evidence="3">Glycosyltransferase family 2 protein</fullName>
    </submittedName>
</protein>
<dbReference type="Gene3D" id="3.90.550.10">
    <property type="entry name" value="Spore Coat Polysaccharide Biosynthesis Protein SpsA, Chain A"/>
    <property type="match status" value="1"/>
</dbReference>
<sequence length="308" mass="35659">MLLSTYNGELYICEQLESLLAQDGVSLSLYIRDDGSTDSTQAMIEDYVQRYPEIIKYYPADNIGAKGSFFELMELAYVNKDDSDYFAFCDQDDVWDKQKLLRAVTLLSEENGTVPLMYCSTTQMVDAELLPLSIWPNSPSKPLTVYNALVENIAVGCTTVLNKEALRLLISHLPKKQDHVIMHDWWSCLCISTFGKVVFDEKPFIKYRQHSRNVLGGNTDGWIVKWKKRFRRFSKGQNHYIISNQAREFYSCYKHLLELSDKNAIQNFLNSIERSGVQRLLYILRSPFYRQSSMDNLILKIIYTLGKV</sequence>
<dbReference type="EMBL" id="RZNY01000024">
    <property type="protein sequence ID" value="RUT42893.1"/>
    <property type="molecule type" value="Genomic_DNA"/>
</dbReference>
<comment type="similarity">
    <text evidence="1">Belongs to the glycosyltransferase 2 family.</text>
</comment>
<dbReference type="GO" id="GO:0016758">
    <property type="term" value="F:hexosyltransferase activity"/>
    <property type="evidence" value="ECO:0007669"/>
    <property type="project" value="UniProtKB-ARBA"/>
</dbReference>
<feature type="domain" description="Glycosyltransferase 2-like" evidence="2">
    <location>
        <begin position="4"/>
        <end position="166"/>
    </location>
</feature>
<dbReference type="InterPro" id="IPR001173">
    <property type="entry name" value="Glyco_trans_2-like"/>
</dbReference>
<dbReference type="Pfam" id="PF00535">
    <property type="entry name" value="Glycos_transf_2"/>
    <property type="match status" value="1"/>
</dbReference>
<proteinExistence type="inferred from homology"/>
<dbReference type="PANTHER" id="PTHR22916">
    <property type="entry name" value="GLYCOSYLTRANSFERASE"/>
    <property type="match status" value="1"/>
</dbReference>
<dbReference type="Proteomes" id="UP000279446">
    <property type="component" value="Unassembled WGS sequence"/>
</dbReference>
<reference evidence="3 4" key="1">
    <citation type="submission" date="2018-12" db="EMBL/GenBank/DDBJ databases">
        <authorList>
            <person name="Sun L."/>
            <person name="Chen Z."/>
        </authorList>
    </citation>
    <scope>NUCLEOTIDE SEQUENCE [LARGE SCALE GENOMIC DNA]</scope>
    <source>
        <strain evidence="3 4">DSM 15890</strain>
    </source>
</reference>
<keyword evidence="4" id="KW-1185">Reference proteome</keyword>
<dbReference type="PANTHER" id="PTHR22916:SF3">
    <property type="entry name" value="UDP-GLCNAC:BETAGAL BETA-1,3-N-ACETYLGLUCOSAMINYLTRANSFERASE-LIKE PROTEIN 1"/>
    <property type="match status" value="1"/>
</dbReference>
<comment type="caution">
    <text evidence="3">The sequence shown here is derived from an EMBL/GenBank/DDBJ whole genome shotgun (WGS) entry which is preliminary data.</text>
</comment>